<sequence>MAPVSGRRITEAHGMALMSRLAEFNPALKLPAAFPFQCARRTAEVRPLVEEIVRMPCSVTIGGVLMRDKDLWAFELTNFPMMGRTGDYHVWLTAANGEIVDLTILVSLYAQTGRPLEDATPLAGFPEEMEPFVWRPVLVGDDALDALLESAAGRR</sequence>
<dbReference type="EMBL" id="QDHA01000006">
    <property type="protein sequence ID" value="RCJ10015.1"/>
    <property type="molecule type" value="Genomic_DNA"/>
</dbReference>
<gene>
    <name evidence="1" type="ORF">DDK22_02060</name>
</gene>
<organism evidence="1 2">
    <name type="scientific">Cupriavidus necator</name>
    <name type="common">Alcaligenes eutrophus</name>
    <name type="synonym">Ralstonia eutropha</name>
    <dbReference type="NCBI Taxonomy" id="106590"/>
    <lineage>
        <taxon>Bacteria</taxon>
        <taxon>Pseudomonadati</taxon>
        <taxon>Pseudomonadota</taxon>
        <taxon>Betaproteobacteria</taxon>
        <taxon>Burkholderiales</taxon>
        <taxon>Burkholderiaceae</taxon>
        <taxon>Cupriavidus</taxon>
    </lineage>
</organism>
<protein>
    <submittedName>
        <fullName evidence="1">Uncharacterized protein</fullName>
    </submittedName>
</protein>
<comment type="caution">
    <text evidence="1">The sequence shown here is derived from an EMBL/GenBank/DDBJ whole genome shotgun (WGS) entry which is preliminary data.</text>
</comment>
<dbReference type="Proteomes" id="UP000253501">
    <property type="component" value="Unassembled WGS sequence"/>
</dbReference>
<evidence type="ECO:0000313" key="1">
    <source>
        <dbReference type="EMBL" id="RCJ10015.1"/>
    </source>
</evidence>
<accession>A0A367PT16</accession>
<evidence type="ECO:0000313" key="2">
    <source>
        <dbReference type="Proteomes" id="UP000253501"/>
    </source>
</evidence>
<name>A0A367PT16_CUPNE</name>
<reference evidence="1 2" key="1">
    <citation type="submission" date="2018-04" db="EMBL/GenBank/DDBJ databases">
        <title>Cupriavidus necator CR12 genome sequencing and assembly.</title>
        <authorList>
            <person name="Ben Fekih I."/>
            <person name="Mazhar H.S."/>
            <person name="Bello S.K."/>
            <person name="Rensing C."/>
        </authorList>
    </citation>
    <scope>NUCLEOTIDE SEQUENCE [LARGE SCALE GENOMIC DNA]</scope>
    <source>
        <strain evidence="1 2">CR12</strain>
    </source>
</reference>
<proteinExistence type="predicted"/>
<dbReference type="AlphaFoldDB" id="A0A367PT16"/>